<evidence type="ECO:0000259" key="3">
    <source>
        <dbReference type="Pfam" id="PF08338"/>
    </source>
</evidence>
<dbReference type="CDD" id="cd05242">
    <property type="entry name" value="SDR_a8"/>
    <property type="match status" value="1"/>
</dbReference>
<accession>A0ABT0C743</accession>
<reference evidence="4" key="1">
    <citation type="submission" date="2021-02" db="EMBL/GenBank/DDBJ databases">
        <title>The CRISPR/cas machinery reduction and long-range gene transfer in the hot spring cyanobacterium Synechococcus.</title>
        <authorList>
            <person name="Dvorak P."/>
            <person name="Jahodarova E."/>
            <person name="Hasler P."/>
            <person name="Poulickova A."/>
        </authorList>
    </citation>
    <scope>NUCLEOTIDE SEQUENCE</scope>
    <source>
        <strain evidence="4">Rupite</strain>
    </source>
</reference>
<proteinExistence type="inferred from homology"/>
<name>A0ABT0C743_THEVL</name>
<protein>
    <submittedName>
        <fullName evidence="4">TIGR01777 family oxidoreductase</fullName>
    </submittedName>
</protein>
<sequence>MRIAITGGSGFIGRRLVARLLEQGDHVLVLTRNLEQTRKVLGDPANLKLLQYDPYQPQTWATALEGYEGLINLAGEPLASSRWTKTKKKEIRRSRVETTQALVQAISTLSQKPQVMISGSAVGYYGSHPEGDPLPETAPPAQDFLGEVCQAWEAAARPVQDLGIRLAIVRTGIVLGPDGGALGQMLAPFQFFIGGTIGSGKQWLSWIHREDWVSLVCFLLKQGSGIFNATAPNPVQMEEFCRTLGQILARPSWLPVPELALELLLGEAAQVVLTGQKVIPQAALQAGFTFQYPQLKEALRQILIP</sequence>
<evidence type="ECO:0000256" key="1">
    <source>
        <dbReference type="ARBA" id="ARBA00009353"/>
    </source>
</evidence>
<feature type="domain" description="NAD-dependent epimerase/dehydratase" evidence="2">
    <location>
        <begin position="3"/>
        <end position="223"/>
    </location>
</feature>
<evidence type="ECO:0000259" key="2">
    <source>
        <dbReference type="Pfam" id="PF01370"/>
    </source>
</evidence>
<dbReference type="InterPro" id="IPR001509">
    <property type="entry name" value="Epimerase_deHydtase"/>
</dbReference>
<feature type="domain" description="DUF1731" evidence="3">
    <location>
        <begin position="256"/>
        <end position="302"/>
    </location>
</feature>
<keyword evidence="5" id="KW-1185">Reference proteome</keyword>
<dbReference type="SUPFAM" id="SSF51735">
    <property type="entry name" value="NAD(P)-binding Rossmann-fold domains"/>
    <property type="match status" value="1"/>
</dbReference>
<dbReference type="InterPro" id="IPR036291">
    <property type="entry name" value="NAD(P)-bd_dom_sf"/>
</dbReference>
<dbReference type="Pfam" id="PF08338">
    <property type="entry name" value="DUF1731"/>
    <property type="match status" value="1"/>
</dbReference>
<gene>
    <name evidence="4" type="ORF">JX360_01565</name>
</gene>
<dbReference type="EMBL" id="JAFIRA010000002">
    <property type="protein sequence ID" value="MCJ2541603.1"/>
    <property type="molecule type" value="Genomic_DNA"/>
</dbReference>
<dbReference type="PANTHER" id="PTHR11092:SF0">
    <property type="entry name" value="EPIMERASE FAMILY PROTEIN SDR39U1"/>
    <property type="match status" value="1"/>
</dbReference>
<dbReference type="NCBIfam" id="TIGR01777">
    <property type="entry name" value="yfcH"/>
    <property type="match status" value="1"/>
</dbReference>
<dbReference type="InterPro" id="IPR013549">
    <property type="entry name" value="DUF1731"/>
</dbReference>
<dbReference type="Gene3D" id="3.40.50.720">
    <property type="entry name" value="NAD(P)-binding Rossmann-like Domain"/>
    <property type="match status" value="1"/>
</dbReference>
<dbReference type="PANTHER" id="PTHR11092">
    <property type="entry name" value="SUGAR NUCLEOTIDE EPIMERASE RELATED"/>
    <property type="match status" value="1"/>
</dbReference>
<dbReference type="Proteomes" id="UP000830835">
    <property type="component" value="Unassembled WGS sequence"/>
</dbReference>
<dbReference type="InterPro" id="IPR010099">
    <property type="entry name" value="SDR39U1"/>
</dbReference>
<evidence type="ECO:0000313" key="5">
    <source>
        <dbReference type="Proteomes" id="UP000830835"/>
    </source>
</evidence>
<dbReference type="Pfam" id="PF01370">
    <property type="entry name" value="Epimerase"/>
    <property type="match status" value="1"/>
</dbReference>
<comment type="similarity">
    <text evidence="1">Belongs to the NAD(P)-dependent epimerase/dehydratase family. SDR39U1 subfamily.</text>
</comment>
<comment type="caution">
    <text evidence="4">The sequence shown here is derived from an EMBL/GenBank/DDBJ whole genome shotgun (WGS) entry which is preliminary data.</text>
</comment>
<dbReference type="RefSeq" id="WP_244348727.1">
    <property type="nucleotide sequence ID" value="NZ_JAFIRA010000002.1"/>
</dbReference>
<organism evidence="4 5">
    <name type="scientific">Thermostichus vulcanus str. 'Rupite'</name>
    <dbReference type="NCBI Taxonomy" id="2813851"/>
    <lineage>
        <taxon>Bacteria</taxon>
        <taxon>Bacillati</taxon>
        <taxon>Cyanobacteriota</taxon>
        <taxon>Cyanophyceae</taxon>
        <taxon>Thermostichales</taxon>
        <taxon>Thermostichaceae</taxon>
        <taxon>Thermostichus</taxon>
    </lineage>
</organism>
<evidence type="ECO:0000313" key="4">
    <source>
        <dbReference type="EMBL" id="MCJ2541603.1"/>
    </source>
</evidence>